<dbReference type="RefSeq" id="WP_190479877.1">
    <property type="nucleotide sequence ID" value="NZ_JACOFT010000004.1"/>
</dbReference>
<sequence length="322" mass="35597">MNQVSISAYPGNLHQSQAGNWRPVVLAALVHVLLLGFLWIGVSWQNKESTAVEAEVWDMTTREAAPVAVEIPPAPPPEPEPVKLKDIPPPPPVVKADLPKEDPEIALQQEKKRLLAEKKKAEEHQRALAEEKRQAEQELQAKKDKEREKLREKEREQEKERQKEKDKEKERDKEKAEKQKLADQKAQQAKDKAASDKLFKENMQRLSAQAGVTGSGGTGTAAKSTGNNRGDPSYMAKIAAKVRSNTIYSGVDAVAGNPTVEYRIELIPDGSLRGAIKKLKSSGNLAFDDAVAKGIEKSAPFPKDKNGQVPGTLDFAYKMKEE</sequence>
<dbReference type="InterPro" id="IPR014161">
    <property type="entry name" value="Tol-Pal_TolA"/>
</dbReference>
<dbReference type="Proteomes" id="UP000637632">
    <property type="component" value="Unassembled WGS sequence"/>
</dbReference>
<reference evidence="3 4" key="1">
    <citation type="submission" date="2020-08" db="EMBL/GenBank/DDBJ databases">
        <title>Novel species isolated from subtropical streams in China.</title>
        <authorList>
            <person name="Lu H."/>
        </authorList>
    </citation>
    <scope>NUCLEOTIDE SEQUENCE [LARGE SCALE GENOMIC DNA]</scope>
    <source>
        <strain evidence="3 4">CCTCC AB 2015119</strain>
    </source>
</reference>
<comment type="caution">
    <text evidence="3">The sequence shown here is derived from an EMBL/GenBank/DDBJ whole genome shotgun (WGS) entry which is preliminary data.</text>
</comment>
<accession>A0ABR6XH24</accession>
<feature type="region of interest" description="Disordered" evidence="1">
    <location>
        <begin position="118"/>
        <end position="233"/>
    </location>
</feature>
<feature type="compositionally biased region" description="Basic and acidic residues" evidence="1">
    <location>
        <begin position="118"/>
        <end position="203"/>
    </location>
</feature>
<keyword evidence="4" id="KW-1185">Reference proteome</keyword>
<name>A0ABR6XH24_9BURK</name>
<dbReference type="SUPFAM" id="SSF74653">
    <property type="entry name" value="TolA/TonB C-terminal domain"/>
    <property type="match status" value="1"/>
</dbReference>
<gene>
    <name evidence="3" type="primary">tolA</name>
    <name evidence="3" type="ORF">H8K26_12220</name>
</gene>
<evidence type="ECO:0000256" key="1">
    <source>
        <dbReference type="SAM" id="MobiDB-lite"/>
    </source>
</evidence>
<keyword evidence="2" id="KW-0812">Transmembrane</keyword>
<protein>
    <submittedName>
        <fullName evidence="3">Cell envelope integrity protein TolA</fullName>
    </submittedName>
</protein>
<proteinExistence type="predicted"/>
<organism evidence="3 4">
    <name type="scientific">Undibacterium aquatile</name>
    <dbReference type="NCBI Taxonomy" id="1537398"/>
    <lineage>
        <taxon>Bacteria</taxon>
        <taxon>Pseudomonadati</taxon>
        <taxon>Pseudomonadota</taxon>
        <taxon>Betaproteobacteria</taxon>
        <taxon>Burkholderiales</taxon>
        <taxon>Oxalobacteraceae</taxon>
        <taxon>Undibacterium</taxon>
    </lineage>
</organism>
<keyword evidence="2" id="KW-0472">Membrane</keyword>
<evidence type="ECO:0000313" key="3">
    <source>
        <dbReference type="EMBL" id="MBC3812210.1"/>
    </source>
</evidence>
<evidence type="ECO:0000256" key="2">
    <source>
        <dbReference type="SAM" id="Phobius"/>
    </source>
</evidence>
<dbReference type="NCBIfam" id="TIGR02794">
    <property type="entry name" value="tolA_full"/>
    <property type="match status" value="1"/>
</dbReference>
<dbReference type="EMBL" id="JACOFT010000004">
    <property type="protein sequence ID" value="MBC3812210.1"/>
    <property type="molecule type" value="Genomic_DNA"/>
</dbReference>
<keyword evidence="2" id="KW-1133">Transmembrane helix</keyword>
<feature type="transmembrane region" description="Helical" evidence="2">
    <location>
        <begin position="20"/>
        <end position="40"/>
    </location>
</feature>
<evidence type="ECO:0000313" key="4">
    <source>
        <dbReference type="Proteomes" id="UP000637632"/>
    </source>
</evidence>
<feature type="region of interest" description="Disordered" evidence="1">
    <location>
        <begin position="67"/>
        <end position="100"/>
    </location>
</feature>
<dbReference type="Pfam" id="PF13103">
    <property type="entry name" value="TonB_2"/>
    <property type="match status" value="1"/>
</dbReference>
<dbReference type="Gene3D" id="3.30.1150.10">
    <property type="match status" value="1"/>
</dbReference>